<dbReference type="AlphaFoldDB" id="A0A7R9QIQ9"/>
<dbReference type="EMBL" id="OC894569">
    <property type="protein sequence ID" value="CAD7647479.1"/>
    <property type="molecule type" value="Genomic_DNA"/>
</dbReference>
<dbReference type="GO" id="GO:0043548">
    <property type="term" value="F:phosphatidylinositol 3-kinase binding"/>
    <property type="evidence" value="ECO:0007669"/>
    <property type="project" value="TreeGrafter"/>
</dbReference>
<dbReference type="InterPro" id="IPR039011">
    <property type="entry name" value="IRS"/>
</dbReference>
<evidence type="ECO:0000259" key="2">
    <source>
        <dbReference type="PROSITE" id="PS50003"/>
    </source>
</evidence>
<proteinExistence type="predicted"/>
<dbReference type="Gene3D" id="2.30.29.30">
    <property type="entry name" value="Pleckstrin-homology domain (PH domain)/Phosphotyrosine-binding domain (PTB)"/>
    <property type="match status" value="1"/>
</dbReference>
<dbReference type="PANTHER" id="PTHR10614:SF13">
    <property type="entry name" value="INSULIN RECEPTOR SUBSTRATE 1"/>
    <property type="match status" value="1"/>
</dbReference>
<dbReference type="InterPro" id="IPR011993">
    <property type="entry name" value="PH-like_dom_sf"/>
</dbReference>
<keyword evidence="1" id="KW-0677">Repeat</keyword>
<evidence type="ECO:0000313" key="5">
    <source>
        <dbReference type="Proteomes" id="UP000759131"/>
    </source>
</evidence>
<dbReference type="PANTHER" id="PTHR10614">
    <property type="entry name" value="INSULIN RECEPTOR SUBSTRATE"/>
    <property type="match status" value="1"/>
</dbReference>
<evidence type="ECO:0000313" key="3">
    <source>
        <dbReference type="EMBL" id="CAD7642078.1"/>
    </source>
</evidence>
<dbReference type="PROSITE" id="PS50003">
    <property type="entry name" value="PH_DOMAIN"/>
    <property type="match status" value="1"/>
</dbReference>
<dbReference type="GO" id="GO:0005158">
    <property type="term" value="F:insulin receptor binding"/>
    <property type="evidence" value="ECO:0007669"/>
    <property type="project" value="InterPro"/>
</dbReference>
<feature type="non-terminal residue" evidence="4">
    <location>
        <position position="87"/>
    </location>
</feature>
<dbReference type="Proteomes" id="UP000759131">
    <property type="component" value="Unassembled WGS sequence"/>
</dbReference>
<name>A0A7R9QIQ9_9ACAR</name>
<dbReference type="GO" id="GO:0005886">
    <property type="term" value="C:plasma membrane"/>
    <property type="evidence" value="ECO:0007669"/>
    <property type="project" value="TreeGrafter"/>
</dbReference>
<evidence type="ECO:0000313" key="4">
    <source>
        <dbReference type="EMBL" id="CAD7647479.1"/>
    </source>
</evidence>
<protein>
    <recommendedName>
        <fullName evidence="2">PH domain-containing protein</fullName>
    </recommendedName>
</protein>
<evidence type="ECO:0000256" key="1">
    <source>
        <dbReference type="ARBA" id="ARBA00022737"/>
    </source>
</evidence>
<dbReference type="EMBL" id="OC881043">
    <property type="protein sequence ID" value="CAD7642078.1"/>
    <property type="molecule type" value="Genomic_DNA"/>
</dbReference>
<reference evidence="4" key="1">
    <citation type="submission" date="2020-11" db="EMBL/GenBank/DDBJ databases">
        <authorList>
            <person name="Tran Van P."/>
        </authorList>
    </citation>
    <scope>NUCLEOTIDE SEQUENCE</scope>
</reference>
<accession>A0A7R9QIQ9</accession>
<dbReference type="GO" id="GO:0008286">
    <property type="term" value="P:insulin receptor signaling pathway"/>
    <property type="evidence" value="ECO:0007669"/>
    <property type="project" value="InterPro"/>
</dbReference>
<dbReference type="InterPro" id="IPR001849">
    <property type="entry name" value="PH_domain"/>
</dbReference>
<sequence>MSLKTPKGFKSLDDNFVMPQDIKKVGYMKKLKRLKKKYFVLRDNFDPNLGSLSYYDTEKKFKNSSSNWSNSQPKRVIYLKDCFSINR</sequence>
<gene>
    <name evidence="3" type="ORF">OSB1V03_LOCUS18980</name>
    <name evidence="4" type="ORF">OSB1V03_LOCUS21466</name>
</gene>
<dbReference type="GO" id="GO:0005829">
    <property type="term" value="C:cytosol"/>
    <property type="evidence" value="ECO:0007669"/>
    <property type="project" value="TreeGrafter"/>
</dbReference>
<keyword evidence="5" id="KW-1185">Reference proteome</keyword>
<feature type="domain" description="PH" evidence="2">
    <location>
        <begin position="21"/>
        <end position="87"/>
    </location>
</feature>
<dbReference type="EMBL" id="CAJPIZ010026468">
    <property type="protein sequence ID" value="CAG2119030.1"/>
    <property type="molecule type" value="Genomic_DNA"/>
</dbReference>
<organism evidence="4">
    <name type="scientific">Medioppia subpectinata</name>
    <dbReference type="NCBI Taxonomy" id="1979941"/>
    <lineage>
        <taxon>Eukaryota</taxon>
        <taxon>Metazoa</taxon>
        <taxon>Ecdysozoa</taxon>
        <taxon>Arthropoda</taxon>
        <taxon>Chelicerata</taxon>
        <taxon>Arachnida</taxon>
        <taxon>Acari</taxon>
        <taxon>Acariformes</taxon>
        <taxon>Sarcoptiformes</taxon>
        <taxon>Oribatida</taxon>
        <taxon>Brachypylina</taxon>
        <taxon>Oppioidea</taxon>
        <taxon>Oppiidae</taxon>
        <taxon>Medioppia</taxon>
    </lineage>
</organism>
<dbReference type="SUPFAM" id="SSF50729">
    <property type="entry name" value="PH domain-like"/>
    <property type="match status" value="1"/>
</dbReference>
<dbReference type="EMBL" id="CAJPIZ010039994">
    <property type="protein sequence ID" value="CAG2121520.1"/>
    <property type="molecule type" value="Genomic_DNA"/>
</dbReference>